<comment type="caution">
    <text evidence="1">The sequence shown here is derived from an EMBL/GenBank/DDBJ whole genome shotgun (WGS) entry which is preliminary data.</text>
</comment>
<dbReference type="InterPro" id="IPR003432">
    <property type="entry name" value="RTP"/>
</dbReference>
<organism evidence="1 2">
    <name type="scientific">Sporolactobacillus shoreae</name>
    <dbReference type="NCBI Taxonomy" id="1465501"/>
    <lineage>
        <taxon>Bacteria</taxon>
        <taxon>Bacillati</taxon>
        <taxon>Bacillota</taxon>
        <taxon>Bacilli</taxon>
        <taxon>Bacillales</taxon>
        <taxon>Sporolactobacillaceae</taxon>
        <taxon>Sporolactobacillus</taxon>
    </lineage>
</organism>
<dbReference type="RefSeq" id="WP_135349779.1">
    <property type="nucleotide sequence ID" value="NZ_SRJD01000026.1"/>
</dbReference>
<keyword evidence="2" id="KW-1185">Reference proteome</keyword>
<accession>A0A4Z0GIF3</accession>
<dbReference type="Proteomes" id="UP000298347">
    <property type="component" value="Unassembled WGS sequence"/>
</dbReference>
<dbReference type="OrthoDB" id="2438867at2"/>
<sequence>MNPFLTKQRAVLKVYLLNEIERSKSYGWRYTEAIAARNADYQPTHSEIYKALHELTAEGIIKRHKQHVIEKGSGLSEVVLYSFTEDGYHKAQIYKLQVKNDLERSKRLIDSIIADNY</sequence>
<evidence type="ECO:0000313" key="1">
    <source>
        <dbReference type="EMBL" id="TGA96340.1"/>
    </source>
</evidence>
<dbReference type="InterPro" id="IPR036390">
    <property type="entry name" value="WH_DNA-bd_sf"/>
</dbReference>
<gene>
    <name evidence="1" type="ORF">E4665_15865</name>
</gene>
<name>A0A4Z0GIF3_9BACL</name>
<dbReference type="AlphaFoldDB" id="A0A4Z0GIF3"/>
<protein>
    <submittedName>
        <fullName evidence="1">Replication termination protein</fullName>
    </submittedName>
</protein>
<dbReference type="GO" id="GO:0003677">
    <property type="term" value="F:DNA binding"/>
    <property type="evidence" value="ECO:0007669"/>
    <property type="project" value="InterPro"/>
</dbReference>
<evidence type="ECO:0000313" key="2">
    <source>
        <dbReference type="Proteomes" id="UP000298347"/>
    </source>
</evidence>
<dbReference type="GO" id="GO:0006274">
    <property type="term" value="P:DNA replication termination"/>
    <property type="evidence" value="ECO:0007669"/>
    <property type="project" value="InterPro"/>
</dbReference>
<dbReference type="SUPFAM" id="SSF46785">
    <property type="entry name" value="Winged helix' DNA-binding domain"/>
    <property type="match status" value="1"/>
</dbReference>
<reference evidence="1 2" key="1">
    <citation type="journal article" date="2015" name="Int. J. Syst. Evol. Microbiol.">
        <title>Sporolactobacillus shoreae sp. nov. and Sporolactobacillus spathodeae sp. nov., two spore-forming lactic acid bacteria isolated from tree barks in Thailand.</title>
        <authorList>
            <person name="Thamacharoensuk T."/>
            <person name="Kitahara M."/>
            <person name="Ohkuma M."/>
            <person name="Thongchul N."/>
            <person name="Tanasupawat S."/>
        </authorList>
    </citation>
    <scope>NUCLEOTIDE SEQUENCE [LARGE SCALE GENOMIC DNA]</scope>
    <source>
        <strain evidence="1 2">BK92</strain>
    </source>
</reference>
<dbReference type="InterPro" id="IPR036388">
    <property type="entry name" value="WH-like_DNA-bd_sf"/>
</dbReference>
<dbReference type="EMBL" id="SRJD01000026">
    <property type="protein sequence ID" value="TGA96340.1"/>
    <property type="molecule type" value="Genomic_DNA"/>
</dbReference>
<dbReference type="Gene3D" id="1.10.10.10">
    <property type="entry name" value="Winged helix-like DNA-binding domain superfamily/Winged helix DNA-binding domain"/>
    <property type="match status" value="1"/>
</dbReference>
<proteinExistence type="predicted"/>
<dbReference type="Pfam" id="PF02334">
    <property type="entry name" value="RTP"/>
    <property type="match status" value="1"/>
</dbReference>